<evidence type="ECO:0000313" key="2">
    <source>
        <dbReference type="Proteomes" id="UP000053611"/>
    </source>
</evidence>
<sequence>MMGDGVVGGVERGVLDADGQWRDERGEWSMAEGGWGGPCFMEWGCTARCGSHFLALSHSPAVNSASRRDEACCACCTLLFLMCVC</sequence>
<dbReference type="GeneID" id="28987824"/>
<evidence type="ECO:0000313" key="1">
    <source>
        <dbReference type="EMBL" id="KLT43378.1"/>
    </source>
</evidence>
<organism evidence="1 2">
    <name type="scientific">Cutaneotrichosporon oleaginosum</name>
    <dbReference type="NCBI Taxonomy" id="879819"/>
    <lineage>
        <taxon>Eukaryota</taxon>
        <taxon>Fungi</taxon>
        <taxon>Dikarya</taxon>
        <taxon>Basidiomycota</taxon>
        <taxon>Agaricomycotina</taxon>
        <taxon>Tremellomycetes</taxon>
        <taxon>Trichosporonales</taxon>
        <taxon>Trichosporonaceae</taxon>
        <taxon>Cutaneotrichosporon</taxon>
    </lineage>
</organism>
<protein>
    <submittedName>
        <fullName evidence="1">Uncharacterized protein</fullName>
    </submittedName>
</protein>
<gene>
    <name evidence="1" type="ORF">CC85DRAFT_51648</name>
</gene>
<dbReference type="RefSeq" id="XP_018279869.1">
    <property type="nucleotide sequence ID" value="XM_018427221.1"/>
</dbReference>
<dbReference type="Proteomes" id="UP000053611">
    <property type="component" value="Unassembled WGS sequence"/>
</dbReference>
<keyword evidence="2" id="KW-1185">Reference proteome</keyword>
<dbReference type="AlphaFoldDB" id="A0A0J0XQK1"/>
<dbReference type="EMBL" id="KQ087195">
    <property type="protein sequence ID" value="KLT43378.1"/>
    <property type="molecule type" value="Genomic_DNA"/>
</dbReference>
<name>A0A0J0XQK1_9TREE</name>
<reference evidence="1 2" key="1">
    <citation type="submission" date="2015-03" db="EMBL/GenBank/DDBJ databases">
        <title>Genomics and transcriptomics of the oil-accumulating basidiomycete yeast T. oleaginosus allow insights into substrate utilization and the diverse evolutionary trajectories of mating systems in fungi.</title>
        <authorList>
            <consortium name="DOE Joint Genome Institute"/>
            <person name="Kourist R."/>
            <person name="Kracht O."/>
            <person name="Bracharz F."/>
            <person name="Lipzen A."/>
            <person name="Nolan M."/>
            <person name="Ohm R."/>
            <person name="Grigoriev I."/>
            <person name="Sun S."/>
            <person name="Heitman J."/>
            <person name="Bruck T."/>
            <person name="Nowrousian M."/>
        </authorList>
    </citation>
    <scope>NUCLEOTIDE SEQUENCE [LARGE SCALE GENOMIC DNA]</scope>
    <source>
        <strain evidence="1 2">IBC0246</strain>
    </source>
</reference>
<proteinExistence type="predicted"/>
<accession>A0A0J0XQK1</accession>